<evidence type="ECO:0000256" key="5">
    <source>
        <dbReference type="ARBA" id="ARBA00022985"/>
    </source>
</evidence>
<evidence type="ECO:0000256" key="2">
    <source>
        <dbReference type="ARBA" id="ARBA00022676"/>
    </source>
</evidence>
<dbReference type="SUPFAM" id="SSF53448">
    <property type="entry name" value="Nucleotide-diphospho-sugar transferases"/>
    <property type="match status" value="1"/>
</dbReference>
<dbReference type="InterPro" id="IPR050256">
    <property type="entry name" value="Glycosyltransferase_2"/>
</dbReference>
<evidence type="ECO:0000256" key="3">
    <source>
        <dbReference type="ARBA" id="ARBA00022679"/>
    </source>
</evidence>
<evidence type="ECO:0000313" key="9">
    <source>
        <dbReference type="EMBL" id="RZS95241.1"/>
    </source>
</evidence>
<dbReference type="GO" id="GO:0099621">
    <property type="term" value="F:undecaprenyl-phosphate 4-deoxy-4-formamido-L-arabinose transferase activity"/>
    <property type="evidence" value="ECO:0007669"/>
    <property type="project" value="TreeGrafter"/>
</dbReference>
<organism evidence="9 10">
    <name type="scientific">Cecembia calidifontis</name>
    <dbReference type="NCBI Taxonomy" id="1187080"/>
    <lineage>
        <taxon>Bacteria</taxon>
        <taxon>Pseudomonadati</taxon>
        <taxon>Bacteroidota</taxon>
        <taxon>Cytophagia</taxon>
        <taxon>Cytophagales</taxon>
        <taxon>Cyclobacteriaceae</taxon>
        <taxon>Cecembia</taxon>
    </lineage>
</organism>
<evidence type="ECO:0000259" key="8">
    <source>
        <dbReference type="Pfam" id="PF00535"/>
    </source>
</evidence>
<sequence length="242" mass="27702">MKSITVIVPVFNEEGNIFRVQRALEEYIEQSTCKVYVLFVNDGSSDSSLERIQEVCKENPHFGFISFTRNFGLSAAIKAGFDQAQTDWVAYIDADLQTSPMDFLKFEPFIADYQLVAGERQGRKDGLGKKFSSGFANWVRNSFLNDGIKDTGCPLKIFQRDFAIRLPFFNGFHRFFPALTQIYGGKLKIIPITHYPRVEGQSKFNAFNRMVQPFLDTLLVYRLKKRNVPYQTAIVHKPLVNG</sequence>
<keyword evidence="1" id="KW-1003">Cell membrane</keyword>
<evidence type="ECO:0000256" key="1">
    <source>
        <dbReference type="ARBA" id="ARBA00022475"/>
    </source>
</evidence>
<accession>A0A4Q7P5K8</accession>
<dbReference type="InterPro" id="IPR029044">
    <property type="entry name" value="Nucleotide-diphossugar_trans"/>
</dbReference>
<evidence type="ECO:0000313" key="10">
    <source>
        <dbReference type="Proteomes" id="UP000292209"/>
    </source>
</evidence>
<keyword evidence="6" id="KW-1133">Transmembrane helix</keyword>
<keyword evidence="7" id="KW-0472">Membrane</keyword>
<proteinExistence type="predicted"/>
<name>A0A4Q7P5K8_9BACT</name>
<evidence type="ECO:0000256" key="4">
    <source>
        <dbReference type="ARBA" id="ARBA00022692"/>
    </source>
</evidence>
<feature type="domain" description="Glycosyltransferase 2-like" evidence="8">
    <location>
        <begin position="5"/>
        <end position="143"/>
    </location>
</feature>
<keyword evidence="4" id="KW-0812">Transmembrane</keyword>
<dbReference type="Proteomes" id="UP000292209">
    <property type="component" value="Unassembled WGS sequence"/>
</dbReference>
<dbReference type="GO" id="GO:0005886">
    <property type="term" value="C:plasma membrane"/>
    <property type="evidence" value="ECO:0007669"/>
    <property type="project" value="TreeGrafter"/>
</dbReference>
<dbReference type="OrthoDB" id="9807778at2"/>
<reference evidence="9 10" key="1">
    <citation type="submission" date="2019-02" db="EMBL/GenBank/DDBJ databases">
        <title>Genomic Encyclopedia of Archaeal and Bacterial Type Strains, Phase II (KMG-II): from individual species to whole genera.</title>
        <authorList>
            <person name="Goeker M."/>
        </authorList>
    </citation>
    <scope>NUCLEOTIDE SEQUENCE [LARGE SCALE GENOMIC DNA]</scope>
    <source>
        <strain evidence="9 10">DSM 21411</strain>
    </source>
</reference>
<dbReference type="RefSeq" id="WP_130274380.1">
    <property type="nucleotide sequence ID" value="NZ_SGXG01000001.1"/>
</dbReference>
<evidence type="ECO:0000256" key="6">
    <source>
        <dbReference type="ARBA" id="ARBA00022989"/>
    </source>
</evidence>
<keyword evidence="2" id="KW-0328">Glycosyltransferase</keyword>
<evidence type="ECO:0000256" key="7">
    <source>
        <dbReference type="ARBA" id="ARBA00023136"/>
    </source>
</evidence>
<keyword evidence="3 9" id="KW-0808">Transferase</keyword>
<dbReference type="InterPro" id="IPR001173">
    <property type="entry name" value="Glyco_trans_2-like"/>
</dbReference>
<keyword evidence="10" id="KW-1185">Reference proteome</keyword>
<dbReference type="AlphaFoldDB" id="A0A4Q7P5K8"/>
<protein>
    <submittedName>
        <fullName evidence="9">Glycosyltransferase involved in cell wall biosynthesis</fullName>
    </submittedName>
</protein>
<keyword evidence="5" id="KW-0448">Lipopolysaccharide biosynthesis</keyword>
<dbReference type="GO" id="GO:0009103">
    <property type="term" value="P:lipopolysaccharide biosynthetic process"/>
    <property type="evidence" value="ECO:0007669"/>
    <property type="project" value="UniProtKB-KW"/>
</dbReference>
<dbReference type="EMBL" id="SGXG01000001">
    <property type="protein sequence ID" value="RZS95241.1"/>
    <property type="molecule type" value="Genomic_DNA"/>
</dbReference>
<dbReference type="Gene3D" id="3.90.550.10">
    <property type="entry name" value="Spore Coat Polysaccharide Biosynthesis Protein SpsA, Chain A"/>
    <property type="match status" value="1"/>
</dbReference>
<dbReference type="PANTHER" id="PTHR48090">
    <property type="entry name" value="UNDECAPRENYL-PHOSPHATE 4-DEOXY-4-FORMAMIDO-L-ARABINOSE TRANSFERASE-RELATED"/>
    <property type="match status" value="1"/>
</dbReference>
<gene>
    <name evidence="9" type="ORF">BC751_0760</name>
</gene>
<dbReference type="PANTHER" id="PTHR48090:SF3">
    <property type="entry name" value="UNDECAPRENYL-PHOSPHATE 4-DEOXY-4-FORMAMIDO-L-ARABINOSE TRANSFERASE"/>
    <property type="match status" value="1"/>
</dbReference>
<comment type="caution">
    <text evidence="9">The sequence shown here is derived from an EMBL/GenBank/DDBJ whole genome shotgun (WGS) entry which is preliminary data.</text>
</comment>
<dbReference type="Pfam" id="PF00535">
    <property type="entry name" value="Glycos_transf_2"/>
    <property type="match status" value="1"/>
</dbReference>
<dbReference type="CDD" id="cd04187">
    <property type="entry name" value="DPM1_like_bac"/>
    <property type="match status" value="1"/>
</dbReference>